<comment type="caution">
    <text evidence="1">The sequence shown here is derived from an EMBL/GenBank/DDBJ whole genome shotgun (WGS) entry which is preliminary data.</text>
</comment>
<reference evidence="1 2" key="1">
    <citation type="submission" date="2023-07" db="EMBL/GenBank/DDBJ databases">
        <title>Sorghum-associated microbial communities from plants grown in Nebraska, USA.</title>
        <authorList>
            <person name="Schachtman D."/>
        </authorList>
    </citation>
    <scope>NUCLEOTIDE SEQUENCE [LARGE SCALE GENOMIC DNA]</scope>
    <source>
        <strain evidence="1 2">CC482</strain>
    </source>
</reference>
<evidence type="ECO:0000313" key="1">
    <source>
        <dbReference type="EMBL" id="MDQ0115212.1"/>
    </source>
</evidence>
<accession>A0ABT9U7L0</accession>
<sequence length="44" mass="4987">MSDRKNQADEDKEKAQSVVLLDVSTILAEMGIQDENWAEEHLEA</sequence>
<protein>
    <submittedName>
        <fullName evidence="1">Uncharacterized protein</fullName>
    </submittedName>
</protein>
<dbReference type="Proteomes" id="UP001229346">
    <property type="component" value="Unassembled WGS sequence"/>
</dbReference>
<evidence type="ECO:0000313" key="2">
    <source>
        <dbReference type="Proteomes" id="UP001229346"/>
    </source>
</evidence>
<name>A0ABT9U7L0_PAEHA</name>
<keyword evidence="2" id="KW-1185">Reference proteome</keyword>
<dbReference type="RefSeq" id="WP_307206661.1">
    <property type="nucleotide sequence ID" value="NZ_JAUSSU010000010.1"/>
</dbReference>
<gene>
    <name evidence="1" type="ORF">J2T15_004670</name>
</gene>
<dbReference type="EMBL" id="JAUSSU010000010">
    <property type="protein sequence ID" value="MDQ0115212.1"/>
    <property type="molecule type" value="Genomic_DNA"/>
</dbReference>
<proteinExistence type="predicted"/>
<organism evidence="1 2">
    <name type="scientific">Paenibacillus harenae</name>
    <dbReference type="NCBI Taxonomy" id="306543"/>
    <lineage>
        <taxon>Bacteria</taxon>
        <taxon>Bacillati</taxon>
        <taxon>Bacillota</taxon>
        <taxon>Bacilli</taxon>
        <taxon>Bacillales</taxon>
        <taxon>Paenibacillaceae</taxon>
        <taxon>Paenibacillus</taxon>
    </lineage>
</organism>